<keyword evidence="3" id="KW-1185">Reference proteome</keyword>
<proteinExistence type="predicted"/>
<evidence type="ECO:0000313" key="2">
    <source>
        <dbReference type="EMBL" id="SEN61970.1"/>
    </source>
</evidence>
<feature type="transmembrane region" description="Helical" evidence="1">
    <location>
        <begin position="49"/>
        <end position="66"/>
    </location>
</feature>
<reference evidence="2 3" key="1">
    <citation type="submission" date="2016-10" db="EMBL/GenBank/DDBJ databases">
        <authorList>
            <person name="de Groot N.N."/>
        </authorList>
    </citation>
    <scope>NUCLEOTIDE SEQUENCE [LARGE SCALE GENOMIC DNA]</scope>
    <source>
        <strain evidence="2 3">DSM 8512</strain>
    </source>
</reference>
<dbReference type="AlphaFoldDB" id="A0A1H8HZR8"/>
<keyword evidence="1" id="KW-0812">Transmembrane</keyword>
<feature type="transmembrane region" description="Helical" evidence="1">
    <location>
        <begin position="96"/>
        <end position="116"/>
    </location>
</feature>
<evidence type="ECO:0000256" key="1">
    <source>
        <dbReference type="SAM" id="Phobius"/>
    </source>
</evidence>
<feature type="transmembrane region" description="Helical" evidence="1">
    <location>
        <begin position="161"/>
        <end position="183"/>
    </location>
</feature>
<name>A0A1H8HZR8_9RHOB</name>
<feature type="transmembrane region" description="Helical" evidence="1">
    <location>
        <begin position="128"/>
        <end position="149"/>
    </location>
</feature>
<organism evidence="2 3">
    <name type="scientific">Paracoccus alcaliphilus</name>
    <dbReference type="NCBI Taxonomy" id="34002"/>
    <lineage>
        <taxon>Bacteria</taxon>
        <taxon>Pseudomonadati</taxon>
        <taxon>Pseudomonadota</taxon>
        <taxon>Alphaproteobacteria</taxon>
        <taxon>Rhodobacterales</taxon>
        <taxon>Paracoccaceae</taxon>
        <taxon>Paracoccus</taxon>
    </lineage>
</organism>
<protein>
    <submittedName>
        <fullName evidence="2">Uncharacterized protein</fullName>
    </submittedName>
</protein>
<dbReference type="Proteomes" id="UP000199054">
    <property type="component" value="Unassembled WGS sequence"/>
</dbReference>
<gene>
    <name evidence="2" type="ORF">SAMN04489859_101138</name>
</gene>
<accession>A0A1H8HZR8</accession>
<keyword evidence="1" id="KW-0472">Membrane</keyword>
<feature type="transmembrane region" description="Helical" evidence="1">
    <location>
        <begin position="22"/>
        <end position="42"/>
    </location>
</feature>
<evidence type="ECO:0000313" key="3">
    <source>
        <dbReference type="Proteomes" id="UP000199054"/>
    </source>
</evidence>
<dbReference type="STRING" id="34002.SAMN04489859_101138"/>
<keyword evidence="1" id="KW-1133">Transmembrane helix</keyword>
<dbReference type="RefSeq" id="WP_244519170.1">
    <property type="nucleotide sequence ID" value="NZ_CP067124.1"/>
</dbReference>
<sequence>MEDGLMTCLWQGWRPEIGDPEVTGWITVAIYLIGFALALTVWRRHPEMTGRGFWGVLAVALLFLAVNKQLDLQSALTQIGRCLSQSQGWYENRRPVQFAVIGAILVMLGIGVVVTIRSLQHAMRPNALAITGLILLAGFVMIRAVGFHFVDLLIGQRLFGISANFVMENTGLILISLNALILLRREGARAAETG</sequence>
<dbReference type="EMBL" id="FODE01000011">
    <property type="protein sequence ID" value="SEN61970.1"/>
    <property type="molecule type" value="Genomic_DNA"/>
</dbReference>